<dbReference type="AlphaFoldDB" id="A0A955RHH6"/>
<dbReference type="SUPFAM" id="SSF53756">
    <property type="entry name" value="UDP-Glycosyltransferase/glycogen phosphorylase"/>
    <property type="match status" value="1"/>
</dbReference>
<gene>
    <name evidence="2" type="ORF">KC660_01105</name>
</gene>
<dbReference type="EMBL" id="JAGQLG010000038">
    <property type="protein sequence ID" value="MCA9381986.1"/>
    <property type="molecule type" value="Genomic_DNA"/>
</dbReference>
<organism evidence="2 3">
    <name type="scientific">Candidatus Dojkabacteria bacterium</name>
    <dbReference type="NCBI Taxonomy" id="2099670"/>
    <lineage>
        <taxon>Bacteria</taxon>
        <taxon>Candidatus Dojkabacteria</taxon>
    </lineage>
</organism>
<evidence type="ECO:0000259" key="1">
    <source>
        <dbReference type="Pfam" id="PF00534"/>
    </source>
</evidence>
<dbReference type="InterPro" id="IPR001296">
    <property type="entry name" value="Glyco_trans_1"/>
</dbReference>
<reference evidence="2" key="2">
    <citation type="journal article" date="2021" name="Microbiome">
        <title>Successional dynamics and alternative stable states in a saline activated sludge microbial community over 9 years.</title>
        <authorList>
            <person name="Wang Y."/>
            <person name="Ye J."/>
            <person name="Ju F."/>
            <person name="Liu L."/>
            <person name="Boyd J.A."/>
            <person name="Deng Y."/>
            <person name="Parks D.H."/>
            <person name="Jiang X."/>
            <person name="Yin X."/>
            <person name="Woodcroft B.J."/>
            <person name="Tyson G.W."/>
            <person name="Hugenholtz P."/>
            <person name="Polz M.F."/>
            <person name="Zhang T."/>
        </authorList>
    </citation>
    <scope>NUCLEOTIDE SEQUENCE</scope>
    <source>
        <strain evidence="2">HKST-UBA10</strain>
    </source>
</reference>
<reference evidence="2" key="1">
    <citation type="submission" date="2020-04" db="EMBL/GenBank/DDBJ databases">
        <authorList>
            <person name="Zhang T."/>
        </authorList>
    </citation>
    <scope>NUCLEOTIDE SEQUENCE</scope>
    <source>
        <strain evidence="2">HKST-UBA10</strain>
    </source>
</reference>
<dbReference type="Pfam" id="PF00534">
    <property type="entry name" value="Glycos_transf_1"/>
    <property type="match status" value="1"/>
</dbReference>
<dbReference type="GO" id="GO:0016757">
    <property type="term" value="F:glycosyltransferase activity"/>
    <property type="evidence" value="ECO:0007669"/>
    <property type="project" value="UniProtKB-KW"/>
</dbReference>
<comment type="caution">
    <text evidence="2">The sequence shown here is derived from an EMBL/GenBank/DDBJ whole genome shotgun (WGS) entry which is preliminary data.</text>
</comment>
<feature type="domain" description="Glycosyl transferase family 1" evidence="1">
    <location>
        <begin position="1"/>
        <end position="56"/>
    </location>
</feature>
<name>A0A955RHH6_9BACT</name>
<proteinExistence type="predicted"/>
<protein>
    <submittedName>
        <fullName evidence="2">Glycosyltransferase</fullName>
        <ecNumber evidence="2">2.4.-.-</ecNumber>
    </submittedName>
</protein>
<sequence>GFGFSLAEAITMRVPIVASNASVYPEIVKDTSLLVDPENIEAIADMINKQLIDRKKTSLNIDISWEKVANRVYRALEKNLK</sequence>
<dbReference type="Gene3D" id="3.40.50.2000">
    <property type="entry name" value="Glycogen Phosphorylase B"/>
    <property type="match status" value="1"/>
</dbReference>
<evidence type="ECO:0000313" key="3">
    <source>
        <dbReference type="Proteomes" id="UP000782843"/>
    </source>
</evidence>
<dbReference type="Proteomes" id="UP000782843">
    <property type="component" value="Unassembled WGS sequence"/>
</dbReference>
<keyword evidence="2" id="KW-0328">Glycosyltransferase</keyword>
<accession>A0A955RHH6</accession>
<dbReference type="EC" id="2.4.-.-" evidence="2"/>
<feature type="non-terminal residue" evidence="2">
    <location>
        <position position="1"/>
    </location>
</feature>
<keyword evidence="2" id="KW-0808">Transferase</keyword>
<evidence type="ECO:0000313" key="2">
    <source>
        <dbReference type="EMBL" id="MCA9381986.1"/>
    </source>
</evidence>